<keyword evidence="11" id="KW-1185">Reference proteome</keyword>
<dbReference type="FunFam" id="1.20.58.90:FF:000004">
    <property type="entry name" value="Syntaxin 10"/>
    <property type="match status" value="1"/>
</dbReference>
<keyword evidence="4" id="KW-0653">Protein transport</keyword>
<comment type="caution">
    <text evidence="10">The sequence shown here is derived from an EMBL/GenBank/DDBJ whole genome shotgun (WGS) entry which is preliminary data.</text>
</comment>
<dbReference type="PANTHER" id="PTHR34949">
    <property type="entry name" value="OS05G0443700 PROTEIN"/>
    <property type="match status" value="1"/>
</dbReference>
<gene>
    <name evidence="10" type="ORF">IEQ34_007221</name>
</gene>
<evidence type="ECO:0000256" key="1">
    <source>
        <dbReference type="ARBA" id="ARBA00009063"/>
    </source>
</evidence>
<keyword evidence="5" id="KW-1133">Transmembrane helix</keyword>
<keyword evidence="3" id="KW-0812">Transmembrane</keyword>
<sequence>MASAFDRWEKDPFFYAAEEVQESADRMESAYRRWMHEKEGAEVQRELHIALGTAKWQLEELERTVRHDDKAVSACEATVTRHNDFVEAISDRIGMVEKTLKESNVKEEAESGLMRVGLDKEERDELALFLSSPCSQGKEVSLTLLDVEEAGSRMDVETSFSLKNPPYQLNDLSLGEKDHCRIASGTAELGVLVDSVSTEGSSLRLSGEQSNSPPPRLSSVLLLRAAESSSKPKKWYRNGFRMWKDPSQEDMEESLPLRNHHLSRGMNACYEKSKRCLSDCTDESYHKHHQDWFGTIQRQLQRSQYQIQYGRPVQMMIWIAVSENQQIKRFCPAKNAASASFVICCR</sequence>
<dbReference type="GO" id="GO:0005794">
    <property type="term" value="C:Golgi apparatus"/>
    <property type="evidence" value="ECO:0007669"/>
    <property type="project" value="UniProtKB-SubCell"/>
</dbReference>
<accession>A0AAV7HA98</accession>
<dbReference type="Gene3D" id="1.20.58.90">
    <property type="match status" value="1"/>
</dbReference>
<comment type="similarity">
    <text evidence="1">Belongs to the syntaxin family.</text>
</comment>
<feature type="domain" description="Syntaxin 6/10/61 N-terminal" evidence="9">
    <location>
        <begin position="11"/>
        <end position="95"/>
    </location>
</feature>
<evidence type="ECO:0000313" key="11">
    <source>
        <dbReference type="Proteomes" id="UP000775213"/>
    </source>
</evidence>
<keyword evidence="7" id="KW-0472">Membrane</keyword>
<reference evidence="10 11" key="1">
    <citation type="journal article" date="2021" name="Hortic Res">
        <title>Chromosome-scale assembly of the Dendrobium chrysotoxum genome enhances the understanding of orchid evolution.</title>
        <authorList>
            <person name="Zhang Y."/>
            <person name="Zhang G.Q."/>
            <person name="Zhang D."/>
            <person name="Liu X.D."/>
            <person name="Xu X.Y."/>
            <person name="Sun W.H."/>
            <person name="Yu X."/>
            <person name="Zhu X."/>
            <person name="Wang Z.W."/>
            <person name="Zhao X."/>
            <person name="Zhong W.Y."/>
            <person name="Chen H."/>
            <person name="Yin W.L."/>
            <person name="Huang T."/>
            <person name="Niu S.C."/>
            <person name="Liu Z.J."/>
        </authorList>
    </citation>
    <scope>NUCLEOTIDE SEQUENCE [LARGE SCALE GENOMIC DNA]</scope>
    <source>
        <strain evidence="10">Lindl</strain>
    </source>
</reference>
<evidence type="ECO:0000313" key="10">
    <source>
        <dbReference type="EMBL" id="KAH0464435.1"/>
    </source>
</evidence>
<dbReference type="PANTHER" id="PTHR34949:SF6">
    <property type="entry name" value="EXPRESSED PROTEIN"/>
    <property type="match status" value="1"/>
</dbReference>
<dbReference type="EMBL" id="JAGFBR010000007">
    <property type="protein sequence ID" value="KAH0464435.1"/>
    <property type="molecule type" value="Genomic_DNA"/>
</dbReference>
<comment type="subcellular location">
    <subcellularLocation>
        <location evidence="8">Golgi apparatus</location>
        <location evidence="8">trans-Golgi network membrane</location>
        <topology evidence="8">Single-pass type IV membrane protein</topology>
    </subcellularLocation>
</comment>
<dbReference type="GO" id="GO:0016020">
    <property type="term" value="C:membrane"/>
    <property type="evidence" value="ECO:0007669"/>
    <property type="project" value="InterPro"/>
</dbReference>
<organism evidence="10 11">
    <name type="scientific">Dendrobium chrysotoxum</name>
    <name type="common">Orchid</name>
    <dbReference type="NCBI Taxonomy" id="161865"/>
    <lineage>
        <taxon>Eukaryota</taxon>
        <taxon>Viridiplantae</taxon>
        <taxon>Streptophyta</taxon>
        <taxon>Embryophyta</taxon>
        <taxon>Tracheophyta</taxon>
        <taxon>Spermatophyta</taxon>
        <taxon>Magnoliopsida</taxon>
        <taxon>Liliopsida</taxon>
        <taxon>Asparagales</taxon>
        <taxon>Orchidaceae</taxon>
        <taxon>Epidendroideae</taxon>
        <taxon>Malaxideae</taxon>
        <taxon>Dendrobiinae</taxon>
        <taxon>Dendrobium</taxon>
    </lineage>
</organism>
<keyword evidence="6" id="KW-0333">Golgi apparatus</keyword>
<evidence type="ECO:0000256" key="7">
    <source>
        <dbReference type="ARBA" id="ARBA00023136"/>
    </source>
</evidence>
<evidence type="ECO:0000256" key="2">
    <source>
        <dbReference type="ARBA" id="ARBA00022448"/>
    </source>
</evidence>
<dbReference type="GO" id="GO:0015031">
    <property type="term" value="P:protein transport"/>
    <property type="evidence" value="ECO:0007669"/>
    <property type="project" value="UniProtKB-KW"/>
</dbReference>
<keyword evidence="2" id="KW-0813">Transport</keyword>
<evidence type="ECO:0000256" key="3">
    <source>
        <dbReference type="ARBA" id="ARBA00022692"/>
    </source>
</evidence>
<dbReference type="GO" id="GO:0048193">
    <property type="term" value="P:Golgi vesicle transport"/>
    <property type="evidence" value="ECO:0007669"/>
    <property type="project" value="InterPro"/>
</dbReference>
<dbReference type="Proteomes" id="UP000775213">
    <property type="component" value="Unassembled WGS sequence"/>
</dbReference>
<proteinExistence type="inferred from homology"/>
<name>A0AAV7HA98_DENCH</name>
<evidence type="ECO:0000256" key="6">
    <source>
        <dbReference type="ARBA" id="ARBA00023034"/>
    </source>
</evidence>
<dbReference type="InterPro" id="IPR010989">
    <property type="entry name" value="SNARE"/>
</dbReference>
<dbReference type="Pfam" id="PF09177">
    <property type="entry name" value="STX6_10_61_N"/>
    <property type="match status" value="1"/>
</dbReference>
<protein>
    <recommendedName>
        <fullName evidence="9">Syntaxin 6/10/61 N-terminal domain-containing protein</fullName>
    </recommendedName>
</protein>
<dbReference type="InterPro" id="IPR015260">
    <property type="entry name" value="Syntaxin-6/10/61_N"/>
</dbReference>
<dbReference type="AlphaFoldDB" id="A0AAV7HA98"/>
<dbReference type="CDD" id="cd21442">
    <property type="entry name" value="SNARE_NTD_STX6-like"/>
    <property type="match status" value="1"/>
</dbReference>
<evidence type="ECO:0000256" key="8">
    <source>
        <dbReference type="ARBA" id="ARBA00037801"/>
    </source>
</evidence>
<dbReference type="SUPFAM" id="SSF47661">
    <property type="entry name" value="t-snare proteins"/>
    <property type="match status" value="1"/>
</dbReference>
<evidence type="ECO:0000256" key="5">
    <source>
        <dbReference type="ARBA" id="ARBA00022989"/>
    </source>
</evidence>
<evidence type="ECO:0000259" key="9">
    <source>
        <dbReference type="Pfam" id="PF09177"/>
    </source>
</evidence>
<evidence type="ECO:0000256" key="4">
    <source>
        <dbReference type="ARBA" id="ARBA00022927"/>
    </source>
</evidence>